<dbReference type="OrthoDB" id="9812921at2"/>
<evidence type="ECO:0000313" key="3">
    <source>
        <dbReference type="Proteomes" id="UP000198984"/>
    </source>
</evidence>
<evidence type="ECO:0000256" key="1">
    <source>
        <dbReference type="SAM" id="SignalP"/>
    </source>
</evidence>
<feature type="chain" id="PRO_5011611170" description="CehA/McbA family metallohydrolase" evidence="1">
    <location>
        <begin position="21"/>
        <end position="788"/>
    </location>
</feature>
<keyword evidence="1" id="KW-0732">Signal</keyword>
<dbReference type="EMBL" id="FOBB01000009">
    <property type="protein sequence ID" value="SEN22513.1"/>
    <property type="molecule type" value="Genomic_DNA"/>
</dbReference>
<accession>A0A1H8ESP1</accession>
<dbReference type="Proteomes" id="UP000198984">
    <property type="component" value="Unassembled WGS sequence"/>
</dbReference>
<evidence type="ECO:0008006" key="4">
    <source>
        <dbReference type="Google" id="ProtNLM"/>
    </source>
</evidence>
<protein>
    <recommendedName>
        <fullName evidence="4">CehA/McbA family metallohydrolase</fullName>
    </recommendedName>
</protein>
<dbReference type="RefSeq" id="WP_162277677.1">
    <property type="nucleotide sequence ID" value="NZ_FOBB01000009.1"/>
</dbReference>
<proteinExistence type="predicted"/>
<feature type="signal peptide" evidence="1">
    <location>
        <begin position="1"/>
        <end position="20"/>
    </location>
</feature>
<dbReference type="AlphaFoldDB" id="A0A1H8ESP1"/>
<gene>
    <name evidence="2" type="ORF">SAMN04488505_10923</name>
</gene>
<keyword evidence="3" id="KW-1185">Reference proteome</keyword>
<reference evidence="2 3" key="1">
    <citation type="submission" date="2016-10" db="EMBL/GenBank/DDBJ databases">
        <authorList>
            <person name="de Groot N.N."/>
        </authorList>
    </citation>
    <scope>NUCLEOTIDE SEQUENCE [LARGE SCALE GENOMIC DNA]</scope>
    <source>
        <strain evidence="2 3">DSM 21039</strain>
    </source>
</reference>
<evidence type="ECO:0000313" key="2">
    <source>
        <dbReference type="EMBL" id="SEN22513.1"/>
    </source>
</evidence>
<organism evidence="2 3">
    <name type="scientific">Chitinophaga rupis</name>
    <dbReference type="NCBI Taxonomy" id="573321"/>
    <lineage>
        <taxon>Bacteria</taxon>
        <taxon>Pseudomonadati</taxon>
        <taxon>Bacteroidota</taxon>
        <taxon>Chitinophagia</taxon>
        <taxon>Chitinophagales</taxon>
        <taxon>Chitinophagaceae</taxon>
        <taxon>Chitinophaga</taxon>
    </lineage>
</organism>
<dbReference type="NCBIfam" id="NF038032">
    <property type="entry name" value="CehA_McbA_metalo"/>
    <property type="match status" value="1"/>
</dbReference>
<sequence length="788" mass="87374">MKVLLLIASCLPLCLFAQQAAPPADIVEDVAPQPLLAQAVRLQEALAFLGSALPPAAAQQLHALQQKALTPATAIEVQKILDPYCLAMVDINPEARVKVSRGQAKAVLTQGGWTSFLVKVHNQAGVTARLEPASANALPALYMATFTDRPVPEAHKLSAGQVQNRFLELQLYRNPPLLPNLSGFPLEYAVVQVYSKEAGPREADLGFHIGQGTQDIGFRNSIPVLFNIRPAVKVVLQVQDEDGSPAMASFTITDGINRVPYDMDENYRLSLAQNEYQEPSQALIGLYPLPSRRVAAYDEYPDFFFQPQVYRSSGEHIMLAPGRYHVTFTRGPEYKSQTKELIIPSGKDSITTSFKLQRWINMAKLGWYSADHHVHAAGCSHYESPAEGVAPIDMWRQVVGEDLNVAAVLAWGPGWYHQKQYFTGQTDTLSTDANIMRYDVEVSGFPSSHCGHLVLLRLKEDDYPGTHIIEDWPSWTAPILQWAHKQDAVTGYAHSGWGLEPTQPTQELPNYVLPKMDGIGANEYVVTVTQGLVDLYSAGDTPVPWELNMWYHTLNCGFRTRLSGETDFPCIFDERVGIARSYFKPNGTLSYDGYVQALKQGRSYVSDGRSHIIDFKVNGLEAGTDSSVLNLQSPQALHISAKVAALLPAQQNAAGKHIADRPLQSPYWHIEHARIGSSRQVGVELVVNGVTVDTAQITADGEWKNIQFDYTPHQSAWIALRILYTSHTNPVFVTIGHQPVRVPQSAAWCRKAVDQCWKMKQNNIRASERPAAAAAYKQARVLYDKMMR</sequence>
<dbReference type="STRING" id="573321.SAMN04488505_10923"/>
<name>A0A1H8ESP1_9BACT</name>